<dbReference type="Proteomes" id="UP000604083">
    <property type="component" value="Unassembled WGS sequence"/>
</dbReference>
<evidence type="ECO:0000313" key="3">
    <source>
        <dbReference type="Proteomes" id="UP000604083"/>
    </source>
</evidence>
<keyword evidence="1" id="KW-0472">Membrane</keyword>
<evidence type="ECO:0000256" key="1">
    <source>
        <dbReference type="SAM" id="Phobius"/>
    </source>
</evidence>
<evidence type="ECO:0000313" key="2">
    <source>
        <dbReference type="EMBL" id="MBK1833935.1"/>
    </source>
</evidence>
<proteinExistence type="predicted"/>
<organism evidence="2 3">
    <name type="scientific">Roseibacillus ishigakijimensis</name>
    <dbReference type="NCBI Taxonomy" id="454146"/>
    <lineage>
        <taxon>Bacteria</taxon>
        <taxon>Pseudomonadati</taxon>
        <taxon>Verrucomicrobiota</taxon>
        <taxon>Verrucomicrobiia</taxon>
        <taxon>Verrucomicrobiales</taxon>
        <taxon>Verrucomicrobiaceae</taxon>
        <taxon>Roseibacillus</taxon>
    </lineage>
</organism>
<dbReference type="RefSeq" id="WP_200391368.1">
    <property type="nucleotide sequence ID" value="NZ_JAENIO010000015.1"/>
</dbReference>
<gene>
    <name evidence="2" type="ORF">JIN78_07680</name>
</gene>
<keyword evidence="1" id="KW-0812">Transmembrane</keyword>
<sequence length="535" mass="58785">MTLRIECPDCRQDFEVSEELKGRMVECGSCESRFQVTPDVIANQRERFFPDEIRKNTDLSRFGRAPAKAAPVAFRTMEYSEPPKQPVVGPVPPIRVFAVVAGFFALVLTALFLYFGSQPGSTLLRDVERPDRLLLGGFAGLLGFFLLGWGAVRGRALGILVGALGLAGVMALAYLMPVHYSVRGVGERQAGTGALEEAADETGEREQAYFPGISDDSLSPQEIMEATRWEAMVLPHTVENESQVAAIWVREMKEFQSLQLEQYLKGEFDLPLSPEFRVLQDGGIFVMTGVPLDLERVEVAAGRIGEIEAVLPELRLIQVKVNPEVLGVASGALINQLNDATSERFFELNYAELVALDRTRVKSALDRLASVEPRQMRQDMTVRLVGLLGGSLSSEELGSLVKALGVWSQEGDGVDRLVVDNATRLREEGVAIPDDVMAFLAERKPESAAVLLIELWVEEPVSRQRFLENYGSGVAPLLVPFLRSSESALVRSAAHLLGQVGTAAQVPGMREMLGELSHEELRPVVERAIERASQR</sequence>
<dbReference type="EMBL" id="JAENIO010000015">
    <property type="protein sequence ID" value="MBK1833935.1"/>
    <property type="molecule type" value="Genomic_DNA"/>
</dbReference>
<feature type="transmembrane region" description="Helical" evidence="1">
    <location>
        <begin position="159"/>
        <end position="180"/>
    </location>
</feature>
<accession>A0A934RNA7</accession>
<name>A0A934RNA7_9BACT</name>
<feature type="transmembrane region" description="Helical" evidence="1">
    <location>
        <begin position="134"/>
        <end position="152"/>
    </location>
</feature>
<keyword evidence="3" id="KW-1185">Reference proteome</keyword>
<keyword evidence="1" id="KW-1133">Transmembrane helix</keyword>
<feature type="transmembrane region" description="Helical" evidence="1">
    <location>
        <begin position="94"/>
        <end position="114"/>
    </location>
</feature>
<dbReference type="Gene3D" id="2.20.28.160">
    <property type="match status" value="1"/>
</dbReference>
<reference evidence="2" key="1">
    <citation type="submission" date="2021-01" db="EMBL/GenBank/DDBJ databases">
        <title>Modified the classification status of verrucomicrobia.</title>
        <authorList>
            <person name="Feng X."/>
        </authorList>
    </citation>
    <scope>NUCLEOTIDE SEQUENCE</scope>
    <source>
        <strain evidence="2">KCTC 12986</strain>
    </source>
</reference>
<protein>
    <submittedName>
        <fullName evidence="2">Uncharacterized protein</fullName>
    </submittedName>
</protein>
<comment type="caution">
    <text evidence="2">The sequence shown here is derived from an EMBL/GenBank/DDBJ whole genome shotgun (WGS) entry which is preliminary data.</text>
</comment>
<dbReference type="AlphaFoldDB" id="A0A934RNA7"/>